<protein>
    <submittedName>
        <fullName evidence="4">Cysteine hydrolase</fullName>
    </submittedName>
</protein>
<dbReference type="GO" id="GO:0016787">
    <property type="term" value="F:hydrolase activity"/>
    <property type="evidence" value="ECO:0007669"/>
    <property type="project" value="UniProtKB-KW"/>
</dbReference>
<dbReference type="EMBL" id="JAEKFT010000018">
    <property type="protein sequence ID" value="MBT0962538.1"/>
    <property type="molecule type" value="Genomic_DNA"/>
</dbReference>
<evidence type="ECO:0000256" key="1">
    <source>
        <dbReference type="ARBA" id="ARBA00022801"/>
    </source>
</evidence>
<dbReference type="SUPFAM" id="SSF52499">
    <property type="entry name" value="Isochorismatase-like hydrolases"/>
    <property type="match status" value="1"/>
</dbReference>
<name>A0A944DGQ5_DENI1</name>
<dbReference type="RefSeq" id="WP_214362490.1">
    <property type="nucleotide sequence ID" value="NZ_JAEKFT010000018.1"/>
</dbReference>
<feature type="signal peptide" evidence="2">
    <location>
        <begin position="1"/>
        <end position="43"/>
    </location>
</feature>
<dbReference type="CDD" id="cd00431">
    <property type="entry name" value="cysteine_hydrolases"/>
    <property type="match status" value="1"/>
</dbReference>
<feature type="domain" description="Isochorismatase-like" evidence="3">
    <location>
        <begin position="71"/>
        <end position="260"/>
    </location>
</feature>
<dbReference type="InterPro" id="IPR006311">
    <property type="entry name" value="TAT_signal"/>
</dbReference>
<dbReference type="Pfam" id="PF00857">
    <property type="entry name" value="Isochorismatase"/>
    <property type="match status" value="1"/>
</dbReference>
<organism evidence="4 5">
    <name type="scientific">Denitromonas iodatirespirans</name>
    <dbReference type="NCBI Taxonomy" id="2795389"/>
    <lineage>
        <taxon>Bacteria</taxon>
        <taxon>Pseudomonadati</taxon>
        <taxon>Pseudomonadota</taxon>
        <taxon>Betaproteobacteria</taxon>
        <taxon>Rhodocyclales</taxon>
        <taxon>Zoogloeaceae</taxon>
        <taxon>Denitromonas</taxon>
    </lineage>
</organism>
<evidence type="ECO:0000313" key="5">
    <source>
        <dbReference type="Proteomes" id="UP000694660"/>
    </source>
</evidence>
<keyword evidence="2" id="KW-0732">Signal</keyword>
<dbReference type="InterPro" id="IPR036380">
    <property type="entry name" value="Isochorismatase-like_sf"/>
</dbReference>
<dbReference type="InterPro" id="IPR019546">
    <property type="entry name" value="TAT_signal_bac_arc"/>
</dbReference>
<comment type="caution">
    <text evidence="4">The sequence shown here is derived from an EMBL/GenBank/DDBJ whole genome shotgun (WGS) entry which is preliminary data.</text>
</comment>
<dbReference type="InterPro" id="IPR000868">
    <property type="entry name" value="Isochorismatase-like_dom"/>
</dbReference>
<evidence type="ECO:0000313" key="4">
    <source>
        <dbReference type="EMBL" id="MBT0962538.1"/>
    </source>
</evidence>
<evidence type="ECO:0000256" key="2">
    <source>
        <dbReference type="SAM" id="SignalP"/>
    </source>
</evidence>
<dbReference type="PANTHER" id="PTHR43540">
    <property type="entry name" value="PEROXYUREIDOACRYLATE/UREIDOACRYLATE AMIDOHYDROLASE-RELATED"/>
    <property type="match status" value="1"/>
</dbReference>
<feature type="chain" id="PRO_5037704415" evidence="2">
    <location>
        <begin position="44"/>
        <end position="280"/>
    </location>
</feature>
<dbReference type="InterPro" id="IPR050272">
    <property type="entry name" value="Isochorismatase-like_hydrls"/>
</dbReference>
<dbReference type="NCBIfam" id="TIGR01409">
    <property type="entry name" value="TAT_signal_seq"/>
    <property type="match status" value="1"/>
</dbReference>
<dbReference type="PROSITE" id="PS51318">
    <property type="entry name" value="TAT"/>
    <property type="match status" value="1"/>
</dbReference>
<dbReference type="Proteomes" id="UP000694660">
    <property type="component" value="Unassembled WGS sequence"/>
</dbReference>
<dbReference type="AlphaFoldDB" id="A0A944DGQ5"/>
<gene>
    <name evidence="4" type="ORF">I8J34_15265</name>
</gene>
<proteinExistence type="predicted"/>
<keyword evidence="1 4" id="KW-0378">Hydrolase</keyword>
<dbReference type="Gene3D" id="3.40.50.850">
    <property type="entry name" value="Isochorismatase-like"/>
    <property type="match status" value="1"/>
</dbReference>
<evidence type="ECO:0000259" key="3">
    <source>
        <dbReference type="Pfam" id="PF00857"/>
    </source>
</evidence>
<accession>A0A944DGQ5</accession>
<reference evidence="5" key="1">
    <citation type="journal article" date="2022" name="ISME J.">
        <title>Genetic and phylogenetic analysis of dissimilatory iodate-reducing bacteria identifies potential niches across the world's oceans.</title>
        <authorList>
            <person name="Reyes-Umana V."/>
            <person name="Henning Z."/>
            <person name="Lee K."/>
            <person name="Barnum T.P."/>
            <person name="Coates J.D."/>
        </authorList>
    </citation>
    <scope>NUCLEOTIDE SEQUENCE [LARGE SCALE GENOMIC DNA]</scope>
    <source>
        <strain evidence="5">IR12</strain>
    </source>
</reference>
<sequence length="280" mass="30242">MSKDRPVSTDDTSHLGRRQFMTGSAAVAAAALAATAVPGPAHAAKAGGDKYAEPDKPMLPPSNMTLDLSRTALVVIDPQVDFLRPKGVAWGAVGASVQEHDVVNNIGRLFAAAKAAGMTVAVSPHYYYPTDKGWKFEGALEKLMHNIHMFDRGSAYSMNGFDGSGADFMPEYKQYIFDGKTLIASPHKVYGPEQNDLALQLRKQRIEQVVLAGMSANLCVESHMRELLELGFEVAVVKDATAAAILPEGDGYLAALTNFRFIANAVWTTSEAVERFRRPA</sequence>
<keyword evidence="5" id="KW-1185">Reference proteome</keyword>